<dbReference type="OrthoDB" id="9811016at2"/>
<dbReference type="InterPro" id="IPR023093">
    <property type="entry name" value="ScpA-like_C"/>
</dbReference>
<dbReference type="RefSeq" id="WP_151866649.1">
    <property type="nucleotide sequence ID" value="NZ_WBZB01000043.1"/>
</dbReference>
<comment type="similarity">
    <text evidence="3">Belongs to the ScpA family.</text>
</comment>
<comment type="subunit">
    <text evidence="3">Component of a cohesin-like complex composed of ScpA, ScpB and the Smc homodimer, in which ScpA and ScpB bind to the head domain of Smc. The presence of the three proteins is required for the association of the complex with DNA.</text>
</comment>
<dbReference type="Pfam" id="PF02616">
    <property type="entry name" value="SMC_ScpA"/>
    <property type="match status" value="1"/>
</dbReference>
<evidence type="ECO:0000313" key="5">
    <source>
        <dbReference type="Proteomes" id="UP000465601"/>
    </source>
</evidence>
<dbReference type="Gene3D" id="6.10.250.2410">
    <property type="match status" value="1"/>
</dbReference>
<dbReference type="GO" id="GO:0051301">
    <property type="term" value="P:cell division"/>
    <property type="evidence" value="ECO:0007669"/>
    <property type="project" value="UniProtKB-KW"/>
</dbReference>
<name>A0A833HN25_9FIRM</name>
<dbReference type="InterPro" id="IPR003768">
    <property type="entry name" value="ScpA"/>
</dbReference>
<organism evidence="4 5">
    <name type="scientific">Alkaliphilus serpentinus</name>
    <dbReference type="NCBI Taxonomy" id="1482731"/>
    <lineage>
        <taxon>Bacteria</taxon>
        <taxon>Bacillati</taxon>
        <taxon>Bacillota</taxon>
        <taxon>Clostridia</taxon>
        <taxon>Peptostreptococcales</taxon>
        <taxon>Natronincolaceae</taxon>
        <taxon>Alkaliphilus</taxon>
    </lineage>
</organism>
<sequence length="246" mass="28929">MAYQVKLQVFEGPFDLLYHLIEKNEIDIYDIPINEVTHQYLEYLKAMEELDLDIASEFLVMAATLLEIKSKMLLPIEKADEKQLELDEADPRNELVRRLLEYKKYKVAADVLKDKEDISRKLYFKPKEEFIFEKDVNSNLLEDVELSDLLKALQKILKGNHQANSIISNFRRMQREAFTIEEKIHAILDALEERSLITFNYLFKSLGSRNEMITTFLALLELIKVKRVVVYQTDCFSDISIELKKI</sequence>
<evidence type="ECO:0000256" key="3">
    <source>
        <dbReference type="HAMAP-Rule" id="MF_01805"/>
    </source>
</evidence>
<keyword evidence="3" id="KW-0131">Cell cycle</keyword>
<dbReference type="Proteomes" id="UP000465601">
    <property type="component" value="Unassembled WGS sequence"/>
</dbReference>
<dbReference type="GO" id="GO:0005737">
    <property type="term" value="C:cytoplasm"/>
    <property type="evidence" value="ECO:0007669"/>
    <property type="project" value="UniProtKB-SubCell"/>
</dbReference>
<evidence type="ECO:0000313" key="4">
    <source>
        <dbReference type="EMBL" id="KAB3527367.1"/>
    </source>
</evidence>
<dbReference type="EMBL" id="WBZB01000043">
    <property type="protein sequence ID" value="KAB3527367.1"/>
    <property type="molecule type" value="Genomic_DNA"/>
</dbReference>
<dbReference type="AlphaFoldDB" id="A0A833HN25"/>
<keyword evidence="1 3" id="KW-0159">Chromosome partition</keyword>
<dbReference type="Gene3D" id="1.10.10.580">
    <property type="entry name" value="Structural maintenance of chromosome 1. Chain E"/>
    <property type="match status" value="1"/>
</dbReference>
<keyword evidence="3" id="KW-0132">Cell division</keyword>
<dbReference type="PANTHER" id="PTHR33969:SF2">
    <property type="entry name" value="SEGREGATION AND CONDENSATION PROTEIN A"/>
    <property type="match status" value="1"/>
</dbReference>
<proteinExistence type="inferred from homology"/>
<comment type="subcellular location">
    <subcellularLocation>
        <location evidence="3">Cytoplasm</location>
    </subcellularLocation>
    <text evidence="3">Associated with two foci at the outer edges of the nucleoid region in young cells, and at four foci within both cell halves in older cells.</text>
</comment>
<reference evidence="4 5" key="1">
    <citation type="submission" date="2019-10" db="EMBL/GenBank/DDBJ databases">
        <title>Alkaliphilus serpentinus sp. nov. and Alkaliphilus pronyensis sp. nov., two novel anaerobic alkaliphilic species isolated from the serpentinized-hosted hydrothermal field of the Prony Bay (New Caledonia).</title>
        <authorList>
            <person name="Postec A."/>
        </authorList>
    </citation>
    <scope>NUCLEOTIDE SEQUENCE [LARGE SCALE GENOMIC DNA]</scope>
    <source>
        <strain evidence="4 5">LacT</strain>
    </source>
</reference>
<keyword evidence="5" id="KW-1185">Reference proteome</keyword>
<comment type="caution">
    <text evidence="4">The sequence shown here is derived from an EMBL/GenBank/DDBJ whole genome shotgun (WGS) entry which is preliminary data.</text>
</comment>
<accession>A0A833HN25</accession>
<dbReference type="GO" id="GO:0006260">
    <property type="term" value="P:DNA replication"/>
    <property type="evidence" value="ECO:0007669"/>
    <property type="project" value="UniProtKB-UniRule"/>
</dbReference>
<gene>
    <name evidence="3" type="primary">scpA</name>
    <name evidence="4" type="ORF">F8153_12285</name>
</gene>
<dbReference type="HAMAP" id="MF_01805">
    <property type="entry name" value="ScpA"/>
    <property type="match status" value="1"/>
</dbReference>
<keyword evidence="3" id="KW-0963">Cytoplasm</keyword>
<protein>
    <recommendedName>
        <fullName evidence="2 3">Segregation and condensation protein A</fullName>
    </recommendedName>
</protein>
<dbReference type="PANTHER" id="PTHR33969">
    <property type="entry name" value="SEGREGATION AND CONDENSATION PROTEIN A"/>
    <property type="match status" value="1"/>
</dbReference>
<dbReference type="GO" id="GO:0007059">
    <property type="term" value="P:chromosome segregation"/>
    <property type="evidence" value="ECO:0007669"/>
    <property type="project" value="UniProtKB-UniRule"/>
</dbReference>
<evidence type="ECO:0000256" key="2">
    <source>
        <dbReference type="ARBA" id="ARBA00044777"/>
    </source>
</evidence>
<comment type="function">
    <text evidence="3">Participates in chromosomal partition during cell division. May act via the formation of a condensin-like complex containing Smc and ScpB that pull DNA away from mid-cell into both cell halves.</text>
</comment>
<evidence type="ECO:0000256" key="1">
    <source>
        <dbReference type="ARBA" id="ARBA00022829"/>
    </source>
</evidence>